<protein>
    <submittedName>
        <fullName evidence="2">Uncharacterized protein</fullName>
    </submittedName>
</protein>
<name>A0A1V9XKM2_9ACAR</name>
<dbReference type="AlphaFoldDB" id="A0A1V9XKM2"/>
<comment type="caution">
    <text evidence="2">The sequence shown here is derived from an EMBL/GenBank/DDBJ whole genome shotgun (WGS) entry which is preliminary data.</text>
</comment>
<evidence type="ECO:0000256" key="1">
    <source>
        <dbReference type="SAM" id="SignalP"/>
    </source>
</evidence>
<sequence>MFARNLNGLMRFLMLSLLATPGKVGGDYDPGDTSGFREDLLNRYLSRTKELLNIGIEWDEIEATLETEDAERTLGEATQFLGIDLPWRRKAIRGSRHNKDPNFNDCGHFAPDQPIPTLDPAISTNLHPQKKFGSHAKLAFYLLLATVSPAMYLYKLSSCGSCQTVLINRNRDRHGREAPFWTEAKLKTPP</sequence>
<feature type="signal peptide" evidence="1">
    <location>
        <begin position="1"/>
        <end position="26"/>
    </location>
</feature>
<accession>A0A1V9XKM2</accession>
<organism evidence="2 3">
    <name type="scientific">Tropilaelaps mercedesae</name>
    <dbReference type="NCBI Taxonomy" id="418985"/>
    <lineage>
        <taxon>Eukaryota</taxon>
        <taxon>Metazoa</taxon>
        <taxon>Ecdysozoa</taxon>
        <taxon>Arthropoda</taxon>
        <taxon>Chelicerata</taxon>
        <taxon>Arachnida</taxon>
        <taxon>Acari</taxon>
        <taxon>Parasitiformes</taxon>
        <taxon>Mesostigmata</taxon>
        <taxon>Gamasina</taxon>
        <taxon>Dermanyssoidea</taxon>
        <taxon>Laelapidae</taxon>
        <taxon>Tropilaelaps</taxon>
    </lineage>
</organism>
<feature type="chain" id="PRO_5013094015" evidence="1">
    <location>
        <begin position="27"/>
        <end position="190"/>
    </location>
</feature>
<evidence type="ECO:0000313" key="2">
    <source>
        <dbReference type="EMBL" id="OQR74065.1"/>
    </source>
</evidence>
<gene>
    <name evidence="2" type="ORF">BIW11_09331</name>
</gene>
<dbReference type="Proteomes" id="UP000192247">
    <property type="component" value="Unassembled WGS sequence"/>
</dbReference>
<dbReference type="InParanoid" id="A0A1V9XKM2"/>
<keyword evidence="3" id="KW-1185">Reference proteome</keyword>
<evidence type="ECO:0000313" key="3">
    <source>
        <dbReference type="Proteomes" id="UP000192247"/>
    </source>
</evidence>
<reference evidence="2 3" key="1">
    <citation type="journal article" date="2017" name="Gigascience">
        <title>Draft genome of the honey bee ectoparasitic mite, Tropilaelaps mercedesae, is shaped by the parasitic life history.</title>
        <authorList>
            <person name="Dong X."/>
            <person name="Armstrong S.D."/>
            <person name="Xia D."/>
            <person name="Makepeace B.L."/>
            <person name="Darby A.C."/>
            <person name="Kadowaki T."/>
        </authorList>
    </citation>
    <scope>NUCLEOTIDE SEQUENCE [LARGE SCALE GENOMIC DNA]</scope>
    <source>
        <strain evidence="2">Wuxi-XJTLU</strain>
    </source>
</reference>
<dbReference type="EMBL" id="MNPL01008780">
    <property type="protein sequence ID" value="OQR74065.1"/>
    <property type="molecule type" value="Genomic_DNA"/>
</dbReference>
<proteinExistence type="predicted"/>
<keyword evidence="1" id="KW-0732">Signal</keyword>